<protein>
    <submittedName>
        <fullName evidence="1">Uncharacterized protein</fullName>
    </submittedName>
</protein>
<keyword evidence="2" id="KW-1185">Reference proteome</keyword>
<organism evidence="1 2">
    <name type="scientific">Vibrio tasmaniensis 1F-267</name>
    <dbReference type="NCBI Taxonomy" id="1191324"/>
    <lineage>
        <taxon>Bacteria</taxon>
        <taxon>Pseudomonadati</taxon>
        <taxon>Pseudomonadota</taxon>
        <taxon>Gammaproteobacteria</taxon>
        <taxon>Vibrionales</taxon>
        <taxon>Vibrionaceae</taxon>
        <taxon>Vibrio</taxon>
    </lineage>
</organism>
<gene>
    <name evidence="1" type="ORF">A163_03950</name>
</gene>
<accession>A0ABX3B8N4</accession>
<proteinExistence type="predicted"/>
<dbReference type="EMBL" id="AJZO02000079">
    <property type="protein sequence ID" value="OEF52649.1"/>
    <property type="molecule type" value="Genomic_DNA"/>
</dbReference>
<evidence type="ECO:0000313" key="2">
    <source>
        <dbReference type="Proteomes" id="UP000094638"/>
    </source>
</evidence>
<evidence type="ECO:0000313" key="1">
    <source>
        <dbReference type="EMBL" id="OEF52649.1"/>
    </source>
</evidence>
<sequence>MSAGFLFGYEYFLIIVFVIQGRFELCRLGRLEPCGECDISFNEGLCMCTAYIKLGDTDLYLQYTVWVTIVQNRVEAWPIGKG</sequence>
<comment type="caution">
    <text evidence="1">The sequence shown here is derived from an EMBL/GenBank/DDBJ whole genome shotgun (WGS) entry which is preliminary data.</text>
</comment>
<dbReference type="Proteomes" id="UP000094638">
    <property type="component" value="Unassembled WGS sequence"/>
</dbReference>
<reference evidence="1 2" key="1">
    <citation type="journal article" date="2012" name="Science">
        <title>Ecological populations of bacteria act as socially cohesive units of antibiotic production and resistance.</title>
        <authorList>
            <person name="Cordero O.X."/>
            <person name="Wildschutte H."/>
            <person name="Kirkup B."/>
            <person name="Proehl S."/>
            <person name="Ngo L."/>
            <person name="Hussain F."/>
            <person name="Le Roux F."/>
            <person name="Mincer T."/>
            <person name="Polz M.F."/>
        </authorList>
    </citation>
    <scope>NUCLEOTIDE SEQUENCE [LARGE SCALE GENOMIC DNA]</scope>
    <source>
        <strain evidence="1 2">1F-267</strain>
    </source>
</reference>
<name>A0ABX3B8N4_9VIBR</name>